<organism evidence="3 4">
    <name type="scientific">Actinoplanes auranticolor</name>
    <dbReference type="NCBI Taxonomy" id="47988"/>
    <lineage>
        <taxon>Bacteria</taxon>
        <taxon>Bacillati</taxon>
        <taxon>Actinomycetota</taxon>
        <taxon>Actinomycetes</taxon>
        <taxon>Micromonosporales</taxon>
        <taxon>Micromonosporaceae</taxon>
        <taxon>Actinoplanes</taxon>
    </lineage>
</organism>
<reference evidence="3" key="1">
    <citation type="submission" date="2021-03" db="EMBL/GenBank/DDBJ databases">
        <title>Whole genome shotgun sequence of Actinoplanes auranticolor NBRC 12245.</title>
        <authorList>
            <person name="Komaki H."/>
            <person name="Tamura T."/>
        </authorList>
    </citation>
    <scope>NUCLEOTIDE SEQUENCE</scope>
    <source>
        <strain evidence="3">NBRC 12245</strain>
    </source>
</reference>
<evidence type="ECO:0000313" key="3">
    <source>
        <dbReference type="EMBL" id="GIM64858.1"/>
    </source>
</evidence>
<evidence type="ECO:0000313" key="4">
    <source>
        <dbReference type="Proteomes" id="UP000681340"/>
    </source>
</evidence>
<feature type="compositionally biased region" description="Low complexity" evidence="1">
    <location>
        <begin position="118"/>
        <end position="132"/>
    </location>
</feature>
<dbReference type="RefSeq" id="WP_246594946.1">
    <property type="nucleotide sequence ID" value="NZ_BAABEA010000003.1"/>
</dbReference>
<feature type="region of interest" description="Disordered" evidence="1">
    <location>
        <begin position="117"/>
        <end position="148"/>
    </location>
</feature>
<name>A0A919S4C0_9ACTN</name>
<keyword evidence="2" id="KW-0812">Transmembrane</keyword>
<keyword evidence="2" id="KW-0472">Membrane</keyword>
<proteinExistence type="predicted"/>
<dbReference type="EMBL" id="BOQL01000014">
    <property type="protein sequence ID" value="GIM64858.1"/>
    <property type="molecule type" value="Genomic_DNA"/>
</dbReference>
<feature type="transmembrane region" description="Helical" evidence="2">
    <location>
        <begin position="86"/>
        <end position="104"/>
    </location>
</feature>
<dbReference type="AlphaFoldDB" id="A0A919S4C0"/>
<accession>A0A919S4C0</accession>
<evidence type="ECO:0008006" key="5">
    <source>
        <dbReference type="Google" id="ProtNLM"/>
    </source>
</evidence>
<keyword evidence="2" id="KW-1133">Transmembrane helix</keyword>
<protein>
    <recommendedName>
        <fullName evidence="5">Secreted protein</fullName>
    </recommendedName>
</protein>
<feature type="compositionally biased region" description="Basic and acidic residues" evidence="1">
    <location>
        <begin position="1"/>
        <end position="24"/>
    </location>
</feature>
<keyword evidence="4" id="KW-1185">Reference proteome</keyword>
<evidence type="ECO:0000256" key="2">
    <source>
        <dbReference type="SAM" id="Phobius"/>
    </source>
</evidence>
<sequence>MPDEQADRQAPDRSGHSGREREGVQTDGRAGDPGSKLADGQAGGTVPEQDGELADAQAGGTVREQDGELADGQAGEPKPDQASFRLAASAAVLILVLFAGYGIGRLNTSAERVQATPAATSDAKAQSAAEAAAPHDDTGTVPHQHSTDGTVAQVAAPGAAAAGGVGGLAVTSAGLTLVPEGTSLKAGPSQPYRFRITGPGGAPITTYAVVHDKPLHFVLVRRDLTGFQHLHPTMAPDGTWSVDLALAAPGSYRAIADFTAVVGGRPTPVTLGVDLTVAGDYRPVALPAPVTRAAADGFVVSYAGTPQTTATQPLLMTVTGPDGKPATLEPYLGAFGHLVVLREGDVGYVHVHPEPQPVDGAVKFWLAAPGPGRYRMFFDFQVAGKVHTVAYTTIVR</sequence>
<feature type="region of interest" description="Disordered" evidence="1">
    <location>
        <begin position="1"/>
        <end position="80"/>
    </location>
</feature>
<dbReference type="Proteomes" id="UP000681340">
    <property type="component" value="Unassembled WGS sequence"/>
</dbReference>
<comment type="caution">
    <text evidence="3">The sequence shown here is derived from an EMBL/GenBank/DDBJ whole genome shotgun (WGS) entry which is preliminary data.</text>
</comment>
<gene>
    <name evidence="3" type="ORF">Aau02nite_13150</name>
</gene>
<evidence type="ECO:0000256" key="1">
    <source>
        <dbReference type="SAM" id="MobiDB-lite"/>
    </source>
</evidence>